<keyword evidence="2" id="KW-1185">Reference proteome</keyword>
<proteinExistence type="predicted"/>
<sequence length="135" mass="14440">MQLPWNGLGSAQLIEHLLVRAPSLEVNLNILKKIADEHGLDLDPTEYETELVKPHEDLLRVQHLGGMNTGFIGGPDAGFDSMSSLNGLDLQALAASGQLGQVAPQSLATLQAMALDRYNDSAIANILIEEANLEG</sequence>
<comment type="caution">
    <text evidence="1">The sequence shown here is derived from an EMBL/GenBank/DDBJ whole genome shotgun (WGS) entry which is preliminary data.</text>
</comment>
<evidence type="ECO:0000313" key="1">
    <source>
        <dbReference type="EMBL" id="PWA38247.1"/>
    </source>
</evidence>
<dbReference type="EMBL" id="PKPP01015843">
    <property type="protein sequence ID" value="PWA38247.1"/>
    <property type="molecule type" value="Genomic_DNA"/>
</dbReference>
<gene>
    <name evidence="1" type="ORF">CTI12_AA583030</name>
</gene>
<organism evidence="1 2">
    <name type="scientific">Artemisia annua</name>
    <name type="common">Sweet wormwood</name>
    <dbReference type="NCBI Taxonomy" id="35608"/>
    <lineage>
        <taxon>Eukaryota</taxon>
        <taxon>Viridiplantae</taxon>
        <taxon>Streptophyta</taxon>
        <taxon>Embryophyta</taxon>
        <taxon>Tracheophyta</taxon>
        <taxon>Spermatophyta</taxon>
        <taxon>Magnoliopsida</taxon>
        <taxon>eudicotyledons</taxon>
        <taxon>Gunneridae</taxon>
        <taxon>Pentapetalae</taxon>
        <taxon>asterids</taxon>
        <taxon>campanulids</taxon>
        <taxon>Asterales</taxon>
        <taxon>Asteraceae</taxon>
        <taxon>Asteroideae</taxon>
        <taxon>Anthemideae</taxon>
        <taxon>Artemisiinae</taxon>
        <taxon>Artemisia</taxon>
    </lineage>
</organism>
<reference evidence="1 2" key="1">
    <citation type="journal article" date="2018" name="Mol. Plant">
        <title>The genome of Artemisia annua provides insight into the evolution of Asteraceae family and artemisinin biosynthesis.</title>
        <authorList>
            <person name="Shen Q."/>
            <person name="Zhang L."/>
            <person name="Liao Z."/>
            <person name="Wang S."/>
            <person name="Yan T."/>
            <person name="Shi P."/>
            <person name="Liu M."/>
            <person name="Fu X."/>
            <person name="Pan Q."/>
            <person name="Wang Y."/>
            <person name="Lv Z."/>
            <person name="Lu X."/>
            <person name="Zhang F."/>
            <person name="Jiang W."/>
            <person name="Ma Y."/>
            <person name="Chen M."/>
            <person name="Hao X."/>
            <person name="Li L."/>
            <person name="Tang Y."/>
            <person name="Lv G."/>
            <person name="Zhou Y."/>
            <person name="Sun X."/>
            <person name="Brodelius P.E."/>
            <person name="Rose J.K.C."/>
            <person name="Tang K."/>
        </authorList>
    </citation>
    <scope>NUCLEOTIDE SEQUENCE [LARGE SCALE GENOMIC DNA]</scope>
    <source>
        <strain evidence="2">cv. Huhao1</strain>
        <tissue evidence="1">Leaf</tissue>
    </source>
</reference>
<name>A0A2U1KN96_ARTAN</name>
<protein>
    <submittedName>
        <fullName evidence="1">CheY-like superfamily</fullName>
    </submittedName>
</protein>
<dbReference type="OrthoDB" id="29853at2759"/>
<evidence type="ECO:0000313" key="2">
    <source>
        <dbReference type="Proteomes" id="UP000245207"/>
    </source>
</evidence>
<dbReference type="STRING" id="35608.A0A2U1KN96"/>
<accession>A0A2U1KN96</accession>
<dbReference type="Proteomes" id="UP000245207">
    <property type="component" value="Unassembled WGS sequence"/>
</dbReference>
<dbReference type="AlphaFoldDB" id="A0A2U1KN96"/>